<dbReference type="HOGENOM" id="CLU_002794_4_1_10"/>
<dbReference type="Proteomes" id="UP000001208">
    <property type="component" value="Chromosome"/>
</dbReference>
<dbReference type="Gene3D" id="3.30.70.870">
    <property type="entry name" value="Elongation Factor G (Translational Gtpase), domain 3"/>
    <property type="match status" value="1"/>
</dbReference>
<dbReference type="Pfam" id="PF03764">
    <property type="entry name" value="EFG_IV"/>
    <property type="match status" value="1"/>
</dbReference>
<evidence type="ECO:0000256" key="1">
    <source>
        <dbReference type="ARBA" id="ARBA00017872"/>
    </source>
</evidence>
<dbReference type="GO" id="GO:0005525">
    <property type="term" value="F:GTP binding"/>
    <property type="evidence" value="ECO:0007669"/>
    <property type="project" value="UniProtKB-KW"/>
</dbReference>
<dbReference type="CDD" id="cd01434">
    <property type="entry name" value="EFG_mtEFG1_IV"/>
    <property type="match status" value="1"/>
</dbReference>
<comment type="function">
    <text evidence="6">Catalyzes the GTP-dependent ribosomal translocation step during translation elongation. During this step, the ribosome changes from the pre-translocational (PRE) to the post-translocational (POST) state as the newly formed A-site-bound peptidyl-tRNA and P-site-bound deacylated tRNA move to the P and E sites, respectively. Catalyzes the coordinated movement of the two tRNA molecules, the mRNA and conformational changes in the ribosome.</text>
</comment>
<dbReference type="NCBIfam" id="NF009891">
    <property type="entry name" value="PRK13351.1-1"/>
    <property type="match status" value="1"/>
</dbReference>
<accession>B3QRS0</accession>
<gene>
    <name evidence="8" type="ordered locus">Ctha_1410</name>
</gene>
<dbReference type="EMBL" id="CP001100">
    <property type="protein sequence ID" value="ACF13873.1"/>
    <property type="molecule type" value="Genomic_DNA"/>
</dbReference>
<dbReference type="KEGG" id="cts:Ctha_1410"/>
<dbReference type="SUPFAM" id="SSF50447">
    <property type="entry name" value="Translation proteins"/>
    <property type="match status" value="1"/>
</dbReference>
<dbReference type="AlphaFoldDB" id="B3QRS0"/>
<keyword evidence="9" id="KW-1185">Reference proteome</keyword>
<dbReference type="CDD" id="cd16262">
    <property type="entry name" value="EFG_III"/>
    <property type="match status" value="1"/>
</dbReference>
<dbReference type="InterPro" id="IPR009000">
    <property type="entry name" value="Transl_B-barrel_sf"/>
</dbReference>
<dbReference type="InterPro" id="IPR035647">
    <property type="entry name" value="EFG_III/V"/>
</dbReference>
<dbReference type="GO" id="GO:0003746">
    <property type="term" value="F:translation elongation factor activity"/>
    <property type="evidence" value="ECO:0007669"/>
    <property type="project" value="UniProtKB-KW"/>
</dbReference>
<dbReference type="FunFam" id="3.30.70.240:FF:000001">
    <property type="entry name" value="Elongation factor G"/>
    <property type="match status" value="1"/>
</dbReference>
<dbReference type="PANTHER" id="PTHR43261:SF6">
    <property type="entry name" value="ELONGATION FACTOR G-LIKE PROTEIN"/>
    <property type="match status" value="1"/>
</dbReference>
<dbReference type="RefSeq" id="WP_012499957.1">
    <property type="nucleotide sequence ID" value="NC_011026.1"/>
</dbReference>
<proteinExistence type="predicted"/>
<dbReference type="Gene3D" id="3.30.230.10">
    <property type="match status" value="1"/>
</dbReference>
<dbReference type="InterPro" id="IPR009022">
    <property type="entry name" value="EFG_III"/>
</dbReference>
<evidence type="ECO:0000256" key="4">
    <source>
        <dbReference type="ARBA" id="ARBA00022917"/>
    </source>
</evidence>
<reference evidence="8 9" key="1">
    <citation type="submission" date="2008-06" db="EMBL/GenBank/DDBJ databases">
        <title>Complete sequence of Chloroherpeton thalassium ATCC 35110.</title>
        <authorList>
            <consortium name="US DOE Joint Genome Institute"/>
            <person name="Lucas S."/>
            <person name="Copeland A."/>
            <person name="Lapidus A."/>
            <person name="Glavina del Rio T."/>
            <person name="Dalin E."/>
            <person name="Tice H."/>
            <person name="Bruce D."/>
            <person name="Goodwin L."/>
            <person name="Pitluck S."/>
            <person name="Schmutz J."/>
            <person name="Larimer F."/>
            <person name="Land M."/>
            <person name="Hauser L."/>
            <person name="Kyrpides N."/>
            <person name="Mikhailova N."/>
            <person name="Liu Z."/>
            <person name="Li T."/>
            <person name="Zhao F."/>
            <person name="Overmann J."/>
            <person name="Bryant D.A."/>
            <person name="Richardson P."/>
        </authorList>
    </citation>
    <scope>NUCLEOTIDE SEQUENCE [LARGE SCALE GENOMIC DNA]</scope>
    <source>
        <strain evidence="9">ATCC 35110 / GB-78</strain>
    </source>
</reference>
<evidence type="ECO:0000256" key="3">
    <source>
        <dbReference type="ARBA" id="ARBA00022768"/>
    </source>
</evidence>
<dbReference type="InterPro" id="IPR020568">
    <property type="entry name" value="Ribosomal_Su5_D2-typ_SF"/>
</dbReference>
<dbReference type="CDD" id="cd03713">
    <property type="entry name" value="EFG_mtEFG_C"/>
    <property type="match status" value="1"/>
</dbReference>
<keyword evidence="5" id="KW-0342">GTP-binding</keyword>
<evidence type="ECO:0000256" key="2">
    <source>
        <dbReference type="ARBA" id="ARBA00022741"/>
    </source>
</evidence>
<organism evidence="8 9">
    <name type="scientific">Chloroherpeton thalassium (strain ATCC 35110 / GB-78)</name>
    <dbReference type="NCBI Taxonomy" id="517418"/>
    <lineage>
        <taxon>Bacteria</taxon>
        <taxon>Pseudomonadati</taxon>
        <taxon>Chlorobiota</taxon>
        <taxon>Chlorobiia</taxon>
        <taxon>Chlorobiales</taxon>
        <taxon>Chloroherpetonaceae</taxon>
        <taxon>Chloroherpeton</taxon>
    </lineage>
</organism>
<dbReference type="InterPro" id="IPR000640">
    <property type="entry name" value="EFG_V-like"/>
</dbReference>
<keyword evidence="2" id="KW-0547">Nucleotide-binding</keyword>
<dbReference type="InterPro" id="IPR035649">
    <property type="entry name" value="EFG_V"/>
</dbReference>
<dbReference type="Gene3D" id="3.40.50.300">
    <property type="entry name" value="P-loop containing nucleotide triphosphate hydrolases"/>
    <property type="match status" value="1"/>
</dbReference>
<dbReference type="eggNOG" id="COG0480">
    <property type="taxonomic scope" value="Bacteria"/>
</dbReference>
<dbReference type="SMART" id="SM00838">
    <property type="entry name" value="EFG_C"/>
    <property type="match status" value="1"/>
</dbReference>
<dbReference type="SUPFAM" id="SSF54980">
    <property type="entry name" value="EF-G C-terminal domain-like"/>
    <property type="match status" value="2"/>
</dbReference>
<dbReference type="SUPFAM" id="SSF52540">
    <property type="entry name" value="P-loop containing nucleoside triphosphate hydrolases"/>
    <property type="match status" value="1"/>
</dbReference>
<dbReference type="SUPFAM" id="SSF54211">
    <property type="entry name" value="Ribosomal protein S5 domain 2-like"/>
    <property type="match status" value="1"/>
</dbReference>
<dbReference type="PROSITE" id="PS51722">
    <property type="entry name" value="G_TR_2"/>
    <property type="match status" value="1"/>
</dbReference>
<dbReference type="SMART" id="SM00889">
    <property type="entry name" value="EFG_IV"/>
    <property type="match status" value="1"/>
</dbReference>
<keyword evidence="3" id="KW-0251">Elongation factor</keyword>
<evidence type="ECO:0000259" key="7">
    <source>
        <dbReference type="PROSITE" id="PS51722"/>
    </source>
</evidence>
<dbReference type="InterPro" id="IPR041095">
    <property type="entry name" value="EFG_II"/>
</dbReference>
<evidence type="ECO:0000313" key="8">
    <source>
        <dbReference type="EMBL" id="ACF13873.1"/>
    </source>
</evidence>
<dbReference type="NCBIfam" id="NF009381">
    <property type="entry name" value="PRK12740.1-5"/>
    <property type="match status" value="1"/>
</dbReference>
<dbReference type="CDD" id="cd04170">
    <property type="entry name" value="EF-G_bact"/>
    <property type="match status" value="1"/>
</dbReference>
<dbReference type="InterPro" id="IPR000795">
    <property type="entry name" value="T_Tr_GTP-bd_dom"/>
</dbReference>
<dbReference type="FunFam" id="3.30.230.10:FF:000003">
    <property type="entry name" value="Elongation factor G"/>
    <property type="match status" value="1"/>
</dbReference>
<dbReference type="CDD" id="cd04088">
    <property type="entry name" value="EFG_mtEFG_II"/>
    <property type="match status" value="1"/>
</dbReference>
<dbReference type="InterPro" id="IPR027417">
    <property type="entry name" value="P-loop_NTPase"/>
</dbReference>
<dbReference type="PANTHER" id="PTHR43261">
    <property type="entry name" value="TRANSLATION ELONGATION FACTOR G-RELATED"/>
    <property type="match status" value="1"/>
</dbReference>
<dbReference type="OrthoDB" id="9801591at2"/>
<evidence type="ECO:0000256" key="5">
    <source>
        <dbReference type="ARBA" id="ARBA00023134"/>
    </source>
</evidence>
<dbReference type="Gene3D" id="3.30.70.240">
    <property type="match status" value="1"/>
</dbReference>
<dbReference type="Pfam" id="PF14492">
    <property type="entry name" value="EFG_III"/>
    <property type="match status" value="1"/>
</dbReference>
<feature type="domain" description="Tr-type G" evidence="7">
    <location>
        <begin position="7"/>
        <end position="281"/>
    </location>
</feature>
<dbReference type="InterPro" id="IPR014721">
    <property type="entry name" value="Ribsml_uS5_D2-typ_fold_subgr"/>
</dbReference>
<dbReference type="GO" id="GO:0032790">
    <property type="term" value="P:ribosome disassembly"/>
    <property type="evidence" value="ECO:0007669"/>
    <property type="project" value="TreeGrafter"/>
</dbReference>
<protein>
    <recommendedName>
        <fullName evidence="1">Elongation factor G</fullName>
    </recommendedName>
</protein>
<dbReference type="InterPro" id="IPR053905">
    <property type="entry name" value="EF-G-like_DII"/>
</dbReference>
<dbReference type="Gene3D" id="2.40.30.10">
    <property type="entry name" value="Translation factors"/>
    <property type="match status" value="1"/>
</dbReference>
<keyword evidence="4" id="KW-0648">Protein biosynthesis</keyword>
<evidence type="ECO:0000256" key="6">
    <source>
        <dbReference type="ARBA" id="ARBA00024731"/>
    </source>
</evidence>
<dbReference type="STRING" id="517418.Ctha_1410"/>
<dbReference type="InterPro" id="IPR005517">
    <property type="entry name" value="Transl_elong_EFG/EF2_IV"/>
</dbReference>
<dbReference type="GO" id="GO:0003924">
    <property type="term" value="F:GTPase activity"/>
    <property type="evidence" value="ECO:0007669"/>
    <property type="project" value="InterPro"/>
</dbReference>
<dbReference type="Pfam" id="PF00679">
    <property type="entry name" value="EFG_C"/>
    <property type="match status" value="1"/>
</dbReference>
<dbReference type="InterPro" id="IPR047872">
    <property type="entry name" value="EFG_IV"/>
</dbReference>
<sequence>MTTYHPDHIRNIAIAGHAGSGKTMLCEGLALTMGLTTRLGHIEDGNTLSDHAPDEIARRHSVNSSLITGIWREHKLNFIDTPGFTDFHGDVKSAIRVCDTVLLTVNAATGVEVGTDLIWDYAQEFYKPTAFVVTKLDADRADYNKTIDELREHFGTNVVPVQFPAEEGLGHHVLIDVLLMKQFEFSSDQPGAMQVSEIPDLYRKRAQELHHELVESVAETDEALMNKYFEEGSLSEDDLRAGIKHAMVSRTFFPVFCTSPLHLIGTERLLNVFVNIFPTPIERGPEHAIMRDTQEEYLVEPNPEGETVAFIFKTVSEPHIGEISHLRVYSGHIESGHELVDAQTGQPEKLGQIFTMVGHEKKSIDKLLAGDIGVVVKLKDAHTNDTLADKGVGYIIKPVEFPQAVVQIAIKPLAQGDEEKISAGLHHLHEEDPSFQIKHEKEFNQIVLCGLGDTHVETVVRRLKEKFNVEVEVVPLKIPYRETICAIANAQGKFKRQSGGRGQYGDVWIRIEPKARGEGFEFASEVVGGVVPTRYLPAVQKGIEETIVQGVLAGYPVIDVKAIAYDGSHHPVDSSEYAFKVAASMGFKAAFEKAKPILLEPIYKLTVYTPDQFTGEIMGEISSRRGRMQGMDAEGRLQVLLSMMPQAELHTLHSALNRLTQGRARYIYEFSHYEEVPFDIREKLVAEAKLQKAEA</sequence>
<dbReference type="Pfam" id="PF22042">
    <property type="entry name" value="EF-G_D2"/>
    <property type="match status" value="1"/>
</dbReference>
<dbReference type="Pfam" id="PF00009">
    <property type="entry name" value="GTP_EFTU"/>
    <property type="match status" value="1"/>
</dbReference>
<name>B3QRS0_CHLT3</name>
<evidence type="ECO:0000313" key="9">
    <source>
        <dbReference type="Proteomes" id="UP000001208"/>
    </source>
</evidence>